<keyword evidence="8" id="KW-1185">Reference proteome</keyword>
<evidence type="ECO:0000256" key="3">
    <source>
        <dbReference type="ARBA" id="ARBA00022801"/>
    </source>
</evidence>
<keyword evidence="1" id="KW-0547">Nucleotide-binding</keyword>
<dbReference type="FunFam" id="1.20.1320.20:FF:000001">
    <property type="entry name" value="Fanconi anemia, complementation group M"/>
    <property type="match status" value="1"/>
</dbReference>
<dbReference type="GO" id="GO:0016787">
    <property type="term" value="F:hydrolase activity"/>
    <property type="evidence" value="ECO:0007669"/>
    <property type="project" value="UniProtKB-KW"/>
</dbReference>
<dbReference type="CDD" id="cd12091">
    <property type="entry name" value="FANCM_ID"/>
    <property type="match status" value="1"/>
</dbReference>
<accession>A0AAD7W4J8</accession>
<proteinExistence type="predicted"/>
<dbReference type="GO" id="GO:0005524">
    <property type="term" value="F:ATP binding"/>
    <property type="evidence" value="ECO:0007669"/>
    <property type="project" value="UniProtKB-KW"/>
</dbReference>
<dbReference type="AlphaFoldDB" id="A0AAD7W4J8"/>
<dbReference type="Gene3D" id="1.20.1320.20">
    <property type="entry name" value="hef helicase domain"/>
    <property type="match status" value="1"/>
</dbReference>
<dbReference type="PANTHER" id="PTHR14025:SF20">
    <property type="entry name" value="FANCONI ANEMIA GROUP M PROTEIN"/>
    <property type="match status" value="1"/>
</dbReference>
<evidence type="ECO:0000313" key="7">
    <source>
        <dbReference type="EMBL" id="KAJ8379088.1"/>
    </source>
</evidence>
<evidence type="ECO:0000256" key="1">
    <source>
        <dbReference type="ARBA" id="ARBA00022741"/>
    </source>
</evidence>
<organism evidence="7 8">
    <name type="scientific">Aldrovandia affinis</name>
    <dbReference type="NCBI Taxonomy" id="143900"/>
    <lineage>
        <taxon>Eukaryota</taxon>
        <taxon>Metazoa</taxon>
        <taxon>Chordata</taxon>
        <taxon>Craniata</taxon>
        <taxon>Vertebrata</taxon>
        <taxon>Euteleostomi</taxon>
        <taxon>Actinopterygii</taxon>
        <taxon>Neopterygii</taxon>
        <taxon>Teleostei</taxon>
        <taxon>Notacanthiformes</taxon>
        <taxon>Halosauridae</taxon>
        <taxon>Aldrovandia</taxon>
    </lineage>
</organism>
<evidence type="ECO:0000256" key="5">
    <source>
        <dbReference type="ARBA" id="ARBA00022840"/>
    </source>
</evidence>
<dbReference type="PANTHER" id="PTHR14025">
    <property type="entry name" value="FANCONI ANEMIA GROUP M FANCM FAMILY MEMBER"/>
    <property type="match status" value="1"/>
</dbReference>
<keyword evidence="5" id="KW-0067">ATP-binding</keyword>
<name>A0AAD7W4J8_9TELE</name>
<dbReference type="Proteomes" id="UP001221898">
    <property type="component" value="Unassembled WGS sequence"/>
</dbReference>
<keyword evidence="6" id="KW-0234">DNA repair</keyword>
<dbReference type="GO" id="GO:0043138">
    <property type="term" value="F:3'-5' DNA helicase activity"/>
    <property type="evidence" value="ECO:0007669"/>
    <property type="project" value="InterPro"/>
</dbReference>
<dbReference type="InterPro" id="IPR039686">
    <property type="entry name" value="FANCM/Mph1-like_ID"/>
</dbReference>
<keyword evidence="2" id="KW-0227">DNA damage</keyword>
<evidence type="ECO:0000256" key="2">
    <source>
        <dbReference type="ARBA" id="ARBA00022763"/>
    </source>
</evidence>
<dbReference type="GO" id="GO:0000400">
    <property type="term" value="F:four-way junction DNA binding"/>
    <property type="evidence" value="ECO:0007669"/>
    <property type="project" value="TreeGrafter"/>
</dbReference>
<protein>
    <submittedName>
        <fullName evidence="7">Uncharacterized protein</fullName>
    </submittedName>
</protein>
<evidence type="ECO:0000256" key="6">
    <source>
        <dbReference type="ARBA" id="ARBA00023204"/>
    </source>
</evidence>
<dbReference type="GO" id="GO:0036297">
    <property type="term" value="P:interstrand cross-link repair"/>
    <property type="evidence" value="ECO:0007669"/>
    <property type="project" value="TreeGrafter"/>
</dbReference>
<reference evidence="7" key="1">
    <citation type="journal article" date="2023" name="Science">
        <title>Genome structures resolve the early diversification of teleost fishes.</title>
        <authorList>
            <person name="Parey E."/>
            <person name="Louis A."/>
            <person name="Montfort J."/>
            <person name="Bouchez O."/>
            <person name="Roques C."/>
            <person name="Iampietro C."/>
            <person name="Lluch J."/>
            <person name="Castinel A."/>
            <person name="Donnadieu C."/>
            <person name="Desvignes T."/>
            <person name="Floi Bucao C."/>
            <person name="Jouanno E."/>
            <person name="Wen M."/>
            <person name="Mejri S."/>
            <person name="Dirks R."/>
            <person name="Jansen H."/>
            <person name="Henkel C."/>
            <person name="Chen W.J."/>
            <person name="Zahm M."/>
            <person name="Cabau C."/>
            <person name="Klopp C."/>
            <person name="Thompson A.W."/>
            <person name="Robinson-Rechavi M."/>
            <person name="Braasch I."/>
            <person name="Lecointre G."/>
            <person name="Bobe J."/>
            <person name="Postlethwait J.H."/>
            <person name="Berthelot C."/>
            <person name="Roest Crollius H."/>
            <person name="Guiguen Y."/>
        </authorList>
    </citation>
    <scope>NUCLEOTIDE SEQUENCE</scope>
    <source>
        <strain evidence="7">NC1722</strain>
    </source>
</reference>
<dbReference type="GO" id="GO:0009378">
    <property type="term" value="F:four-way junction helicase activity"/>
    <property type="evidence" value="ECO:0007669"/>
    <property type="project" value="TreeGrafter"/>
</dbReference>
<dbReference type="InterPro" id="IPR027417">
    <property type="entry name" value="P-loop_NTPase"/>
</dbReference>
<sequence>MRRVDEAHKAQANHAYCQVVRELVKKTPQFRVLALSATPGADATAVQRVISNLLIAHIELRSEESPDVQAHSHQRSLEKMVVPLGDVLLVYQARYLQVLEKFTGRLTQMGVLSHRNLRTLTKYQLILARDQFRSNPPPRVMGAQQGMLEGDFALCISLYHGYELLLQMGLRSLFLYLQGIMDGTKEMARARSELQRTGDFVDLYRELEALFVKPGPGPEDPFVYSHPKLQALEEVVLKHFQSWAGGTAEGSSSGGVAEARARV</sequence>
<comment type="caution">
    <text evidence="7">The sequence shown here is derived from an EMBL/GenBank/DDBJ whole genome shotgun (WGS) entry which is preliminary data.</text>
</comment>
<keyword evidence="3" id="KW-0378">Hydrolase</keyword>
<keyword evidence="4" id="KW-0347">Helicase</keyword>
<evidence type="ECO:0000256" key="4">
    <source>
        <dbReference type="ARBA" id="ARBA00022806"/>
    </source>
</evidence>
<gene>
    <name evidence="7" type="ORF">AAFF_G00231790</name>
</gene>
<dbReference type="Gene3D" id="3.40.50.300">
    <property type="entry name" value="P-loop containing nucleotide triphosphate hydrolases"/>
    <property type="match status" value="1"/>
</dbReference>
<dbReference type="GO" id="GO:0045003">
    <property type="term" value="P:double-strand break repair via synthesis-dependent strand annealing"/>
    <property type="evidence" value="ECO:0007669"/>
    <property type="project" value="TreeGrafter"/>
</dbReference>
<dbReference type="EMBL" id="JAINUG010000302">
    <property type="protein sequence ID" value="KAJ8379088.1"/>
    <property type="molecule type" value="Genomic_DNA"/>
</dbReference>
<evidence type="ECO:0000313" key="8">
    <source>
        <dbReference type="Proteomes" id="UP001221898"/>
    </source>
</evidence>